<feature type="compositionally biased region" description="Basic and acidic residues" evidence="1">
    <location>
        <begin position="111"/>
        <end position="128"/>
    </location>
</feature>
<keyword evidence="2" id="KW-1185">Reference proteome</keyword>
<evidence type="ECO:0000313" key="3">
    <source>
        <dbReference type="RefSeq" id="XP_031438499.1"/>
    </source>
</evidence>
<dbReference type="GeneID" id="116224059"/>
<feature type="compositionally biased region" description="Polar residues" evidence="1">
    <location>
        <begin position="93"/>
        <end position="108"/>
    </location>
</feature>
<dbReference type="GO" id="GO:0051015">
    <property type="term" value="F:actin filament binding"/>
    <property type="evidence" value="ECO:0007669"/>
    <property type="project" value="InterPro"/>
</dbReference>
<dbReference type="KEGG" id="char:116224059"/>
<feature type="region of interest" description="Disordered" evidence="1">
    <location>
        <begin position="225"/>
        <end position="704"/>
    </location>
</feature>
<dbReference type="InterPro" id="IPR008954">
    <property type="entry name" value="Moesin_tail_sf"/>
</dbReference>
<reference evidence="3" key="1">
    <citation type="submission" date="2025-08" db="UniProtKB">
        <authorList>
            <consortium name="RefSeq"/>
        </authorList>
    </citation>
    <scope>IDENTIFICATION</scope>
</reference>
<feature type="compositionally biased region" description="Polar residues" evidence="1">
    <location>
        <begin position="325"/>
        <end position="426"/>
    </location>
</feature>
<feature type="compositionally biased region" description="Polar residues" evidence="1">
    <location>
        <begin position="610"/>
        <end position="620"/>
    </location>
</feature>
<dbReference type="RefSeq" id="XP_031438499.1">
    <property type="nucleotide sequence ID" value="XM_031582639.2"/>
</dbReference>
<dbReference type="InterPro" id="IPR045346">
    <property type="entry name" value="Ermin"/>
</dbReference>
<evidence type="ECO:0000256" key="1">
    <source>
        <dbReference type="SAM" id="MobiDB-lite"/>
    </source>
</evidence>
<dbReference type="AlphaFoldDB" id="A0A6P8GH48"/>
<feature type="compositionally biased region" description="Pro residues" evidence="1">
    <location>
        <begin position="570"/>
        <end position="583"/>
    </location>
</feature>
<accession>A0A6P8GH48</accession>
<evidence type="ECO:0000313" key="2">
    <source>
        <dbReference type="Proteomes" id="UP000515152"/>
    </source>
</evidence>
<feature type="compositionally biased region" description="Low complexity" evidence="1">
    <location>
        <begin position="556"/>
        <end position="569"/>
    </location>
</feature>
<gene>
    <name evidence="3" type="primary">LOC116224059</name>
</gene>
<dbReference type="Pfam" id="PF20491">
    <property type="entry name" value="Ermin"/>
    <property type="match status" value="1"/>
</dbReference>
<proteinExistence type="predicted"/>
<dbReference type="Gene3D" id="2.160.20.120">
    <property type="match status" value="1"/>
</dbReference>
<feature type="compositionally biased region" description="Basic and acidic residues" evidence="1">
    <location>
        <begin position="144"/>
        <end position="155"/>
    </location>
</feature>
<organism evidence="2 3">
    <name type="scientific">Clupea harengus</name>
    <name type="common">Atlantic herring</name>
    <dbReference type="NCBI Taxonomy" id="7950"/>
    <lineage>
        <taxon>Eukaryota</taxon>
        <taxon>Metazoa</taxon>
        <taxon>Chordata</taxon>
        <taxon>Craniata</taxon>
        <taxon>Vertebrata</taxon>
        <taxon>Euteleostomi</taxon>
        <taxon>Actinopterygii</taxon>
        <taxon>Neopterygii</taxon>
        <taxon>Teleostei</taxon>
        <taxon>Clupei</taxon>
        <taxon>Clupeiformes</taxon>
        <taxon>Clupeoidei</taxon>
        <taxon>Clupeidae</taxon>
        <taxon>Clupea</taxon>
    </lineage>
</organism>
<dbReference type="GO" id="GO:0007015">
    <property type="term" value="P:actin filament organization"/>
    <property type="evidence" value="ECO:0007669"/>
    <property type="project" value="InterPro"/>
</dbReference>
<feature type="region of interest" description="Disordered" evidence="1">
    <location>
        <begin position="68"/>
        <end position="180"/>
    </location>
</feature>
<dbReference type="OrthoDB" id="9947518at2759"/>
<feature type="compositionally biased region" description="Basic and acidic residues" evidence="1">
    <location>
        <begin position="647"/>
        <end position="665"/>
    </location>
</feature>
<feature type="compositionally biased region" description="Polar residues" evidence="1">
    <location>
        <begin position="240"/>
        <end position="249"/>
    </location>
</feature>
<feature type="compositionally biased region" description="Acidic residues" evidence="1">
    <location>
        <begin position="666"/>
        <end position="679"/>
    </location>
</feature>
<feature type="compositionally biased region" description="Low complexity" evidence="1">
    <location>
        <begin position="427"/>
        <end position="442"/>
    </location>
</feature>
<feature type="compositionally biased region" description="Basic and acidic residues" evidence="1">
    <location>
        <begin position="680"/>
        <end position="694"/>
    </location>
</feature>
<sequence>MEYLWSRTEKLEGTDNGGSTISSCVEQLIGGISDILSLENILEATASILDDDEDENDLEDELVLQCGGRKPCSVDGDGDQCQTDFQTEEKPSANDQPEISENTESMSEQKNTTDDVTVKDDQNLKPSDDTIAAHQLSTTQEEYEGVRNDSGEVRNDSSPQTPSLCTVTAPTLDNTEKGNDDLILADREDGPASELVLLDKEVPATYVEVSRVQSEAATPETVLDHISDLPQENILHDTASPDSTQQEMADQSLDLSMLQPELDELSTETSPLAGVEDVETSPMTFSTDSPDTEPEGESEKPQTGDLDVSPEPQMIETILDEDASSSDLQTNAMSSGDLQTNAMSSSDLQTNAMSSGDLQTNAMSSSDLQTNAMSSSDLQTNAMSSSDLQTNAMSSGDLQTNAMSSSDLQTNAMIQSVSDSAHTETNAQPAPSSLPASQPPTQDHSQDQHDNPPSVPEGGTAPPTLEWGDGEAGSPEDSRGGTPGGEQPVFTESESLTPEPPAQAPSASHTPEPPAQAPSASHTPEPPAQAPSASHTPEPPAQAPSASHTPEPPAQAHPAQSQDQQSSDQPPAPLPLAPEPDAFPPASLHDKPESPPSGLTAPDFAAVGQEVTSMEQTGEEASSADEPSRGALQVNREEEPSQLPIAKQHDKPAQEEGKNDQKEVELEFEEKVDDDESGEDTQRENGARSSRSLEETASADNQAARIKYNTVCYRKIKRGNTKQRIDEFECLMNI</sequence>
<name>A0A6P8GH48_CLUHA</name>
<feature type="compositionally biased region" description="Polar residues" evidence="1">
    <location>
        <begin position="156"/>
        <end position="173"/>
    </location>
</feature>
<dbReference type="Proteomes" id="UP000515152">
    <property type="component" value="Chromosome 16"/>
</dbReference>
<protein>
    <submittedName>
        <fullName evidence="3">Proline-rich protein 36-like isoform X1</fullName>
    </submittedName>
</protein>
<dbReference type="Gene3D" id="6.10.360.10">
    <property type="match status" value="1"/>
</dbReference>
<dbReference type="GO" id="GO:0008360">
    <property type="term" value="P:regulation of cell shape"/>
    <property type="evidence" value="ECO:0007669"/>
    <property type="project" value="InterPro"/>
</dbReference>